<dbReference type="EMBL" id="JAHRIM010021848">
    <property type="protein sequence ID" value="MEQ2263220.1"/>
    <property type="molecule type" value="Genomic_DNA"/>
</dbReference>
<protein>
    <submittedName>
        <fullName evidence="2">Uncharacterized protein</fullName>
    </submittedName>
</protein>
<gene>
    <name evidence="2" type="ORF">XENORESO_004711</name>
</gene>
<reference evidence="2 3" key="1">
    <citation type="submission" date="2021-06" db="EMBL/GenBank/DDBJ databases">
        <authorList>
            <person name="Palmer J.M."/>
        </authorList>
    </citation>
    <scope>NUCLEOTIDE SEQUENCE [LARGE SCALE GENOMIC DNA]</scope>
    <source>
        <strain evidence="2 3">XR_2019</strain>
        <tissue evidence="2">Muscle</tissue>
    </source>
</reference>
<accession>A0ABV0W172</accession>
<sequence>MDWSFNLHFYSNCPLIYRLEKHYYVVTSALSGLINDKHSNCNRLENITAWEMYAYVSQSFSTAYSIVGHGGAGAYLQQSMGKRQGTPWTGRQSIAGQHTNNHARTHSYT</sequence>
<organism evidence="2 3">
    <name type="scientific">Xenotaenia resolanae</name>
    <dbReference type="NCBI Taxonomy" id="208358"/>
    <lineage>
        <taxon>Eukaryota</taxon>
        <taxon>Metazoa</taxon>
        <taxon>Chordata</taxon>
        <taxon>Craniata</taxon>
        <taxon>Vertebrata</taxon>
        <taxon>Euteleostomi</taxon>
        <taxon>Actinopterygii</taxon>
        <taxon>Neopterygii</taxon>
        <taxon>Teleostei</taxon>
        <taxon>Neoteleostei</taxon>
        <taxon>Acanthomorphata</taxon>
        <taxon>Ovalentaria</taxon>
        <taxon>Atherinomorphae</taxon>
        <taxon>Cyprinodontiformes</taxon>
        <taxon>Goodeidae</taxon>
        <taxon>Xenotaenia</taxon>
    </lineage>
</organism>
<keyword evidence="3" id="KW-1185">Reference proteome</keyword>
<proteinExistence type="predicted"/>
<evidence type="ECO:0000256" key="1">
    <source>
        <dbReference type="SAM" id="MobiDB-lite"/>
    </source>
</evidence>
<comment type="caution">
    <text evidence="2">The sequence shown here is derived from an EMBL/GenBank/DDBJ whole genome shotgun (WGS) entry which is preliminary data.</text>
</comment>
<evidence type="ECO:0000313" key="3">
    <source>
        <dbReference type="Proteomes" id="UP001444071"/>
    </source>
</evidence>
<dbReference type="Proteomes" id="UP001444071">
    <property type="component" value="Unassembled WGS sequence"/>
</dbReference>
<evidence type="ECO:0000313" key="2">
    <source>
        <dbReference type="EMBL" id="MEQ2263220.1"/>
    </source>
</evidence>
<feature type="compositionally biased region" description="Polar residues" evidence="1">
    <location>
        <begin position="83"/>
        <end position="100"/>
    </location>
</feature>
<feature type="region of interest" description="Disordered" evidence="1">
    <location>
        <begin position="83"/>
        <end position="109"/>
    </location>
</feature>
<name>A0ABV0W172_9TELE</name>